<dbReference type="EMBL" id="ACLJ02000001">
    <property type="protein sequence ID" value="EFK55656.1"/>
    <property type="molecule type" value="Genomic_DNA"/>
</dbReference>
<reference evidence="1" key="1">
    <citation type="submission" date="2010-06" db="EMBL/GenBank/DDBJ databases">
        <authorList>
            <person name="Muzny D."/>
            <person name="Qin X."/>
            <person name="Buhay C."/>
            <person name="Dugan-Rocha S."/>
            <person name="Ding Y."/>
            <person name="Chen G."/>
            <person name="Hawes A."/>
            <person name="Holder M."/>
            <person name="Jhangiani S."/>
            <person name="Johnson A."/>
            <person name="Khan Z."/>
            <person name="Li Z."/>
            <person name="Liu W."/>
            <person name="Liu X."/>
            <person name="Perez L."/>
            <person name="Shen H."/>
            <person name="Wang Q."/>
            <person name="Watt J."/>
            <person name="Xi L."/>
            <person name="Xin Y."/>
            <person name="Zhou J."/>
            <person name="Deng J."/>
            <person name="Jiang H."/>
            <person name="Liu Y."/>
            <person name="Qu J."/>
            <person name="Song X.-Z."/>
            <person name="Zhang L."/>
            <person name="Villasana D."/>
            <person name="Johnson A."/>
            <person name="Liu J."/>
            <person name="Liyanage D."/>
            <person name="Lorensuhewa L."/>
            <person name="Robinson T."/>
            <person name="Song A."/>
            <person name="Song B.-B."/>
            <person name="Dinh H."/>
            <person name="Thornton R."/>
            <person name="Coyle M."/>
            <person name="Francisco L."/>
            <person name="Jackson L."/>
            <person name="Javaid M."/>
            <person name="Korchina V."/>
            <person name="Kovar C."/>
            <person name="Mata R."/>
            <person name="Mathew T."/>
            <person name="Ngo R."/>
            <person name="Nguyen L."/>
            <person name="Nguyen N."/>
            <person name="Okwuonu G."/>
            <person name="Ongeri F."/>
            <person name="Pham C."/>
            <person name="Simmons D."/>
            <person name="Wilczek-Boney K."/>
            <person name="Hale W."/>
            <person name="Jakkamsetti A."/>
            <person name="Pham P."/>
            <person name="Ruth R."/>
            <person name="San Lucas F."/>
            <person name="Warren J."/>
            <person name="Zhang J."/>
            <person name="Zhao Z."/>
            <person name="Zhou C."/>
            <person name="Zhu D."/>
            <person name="Lee S."/>
            <person name="Bess C."/>
            <person name="Blankenburg K."/>
            <person name="Forbes L."/>
            <person name="Fu Q."/>
            <person name="Gubbala S."/>
            <person name="Hirani K."/>
            <person name="Jayaseelan J.C."/>
            <person name="Lara F."/>
            <person name="Munidasa M."/>
            <person name="Palculict T."/>
            <person name="Patil S."/>
            <person name="Pu L.-L."/>
            <person name="Saada N."/>
            <person name="Tang L."/>
            <person name="Weissenberger G."/>
            <person name="Zhu Y."/>
            <person name="Hemphill L."/>
            <person name="Shang Y."/>
            <person name="Youmans B."/>
            <person name="Ayvaz T."/>
            <person name="Ross M."/>
            <person name="Santibanez J."/>
            <person name="Aqrawi P."/>
            <person name="Gross S."/>
            <person name="Joshi V."/>
            <person name="Fowler G."/>
            <person name="Nazareth L."/>
            <person name="Reid J."/>
            <person name="Worley K."/>
            <person name="Petrosino J."/>
            <person name="Highlander S."/>
            <person name="Gibbs R."/>
        </authorList>
    </citation>
    <scope>NUCLEOTIDE SEQUENCE [LARGE SCALE GENOMIC DNA]</scope>
    <source>
        <strain evidence="1">ATCC 33030</strain>
    </source>
</reference>
<accession>D7WA58</accession>
<dbReference type="HOGENOM" id="CLU_181434_1_0_11"/>
<protein>
    <submittedName>
        <fullName evidence="1">Uncharacterized protein</fullName>
    </submittedName>
</protein>
<comment type="caution">
    <text evidence="1">The sequence shown here is derived from an EMBL/GenBank/DDBJ whole genome shotgun (WGS) entry which is preliminary data.</text>
</comment>
<organism evidence="1 2">
    <name type="scientific">Corynebacterium genitalium ATCC 33030</name>
    <dbReference type="NCBI Taxonomy" id="585529"/>
    <lineage>
        <taxon>Bacteria</taxon>
        <taxon>Bacillati</taxon>
        <taxon>Actinomycetota</taxon>
        <taxon>Actinomycetes</taxon>
        <taxon>Mycobacteriales</taxon>
        <taxon>Corynebacteriaceae</taxon>
        <taxon>Corynebacterium</taxon>
    </lineage>
</organism>
<dbReference type="Proteomes" id="UP000004208">
    <property type="component" value="Unassembled WGS sequence"/>
</dbReference>
<dbReference type="OrthoDB" id="4418218at2"/>
<dbReference type="RefSeq" id="WP_005288664.1">
    <property type="nucleotide sequence ID" value="NZ_CM000961.1"/>
</dbReference>
<name>D7WA58_9CORY</name>
<dbReference type="STRING" id="585529.HMPREF0291_10914"/>
<evidence type="ECO:0000313" key="2">
    <source>
        <dbReference type="Proteomes" id="UP000004208"/>
    </source>
</evidence>
<evidence type="ECO:0000313" key="1">
    <source>
        <dbReference type="EMBL" id="EFK55656.1"/>
    </source>
</evidence>
<keyword evidence="2" id="KW-1185">Reference proteome</keyword>
<proteinExistence type="predicted"/>
<gene>
    <name evidence="1" type="ORF">HMPREF0291_10914</name>
</gene>
<sequence length="78" mass="9023">MIAYLIEYHRPTGRLNLTPYEDAHEASRECIRLETERTDPDLELVVIRSDNIETLRSTHARFFMGEDAIIHDLVPANA</sequence>
<dbReference type="AlphaFoldDB" id="D7WA58"/>